<keyword evidence="2" id="KW-1185">Reference proteome</keyword>
<protein>
    <submittedName>
        <fullName evidence="1">Uncharacterized protein</fullName>
    </submittedName>
</protein>
<name>A0A4R0JLK5_9ACTN</name>
<reference evidence="1 2" key="1">
    <citation type="submission" date="2019-02" db="EMBL/GenBank/DDBJ databases">
        <title>Kribbella capetownensis sp. nov. and Kribbella speibonae sp. nov., isolated from soil.</title>
        <authorList>
            <person name="Curtis S.M."/>
            <person name="Norton I."/>
            <person name="Everest G.J."/>
            <person name="Meyers P.R."/>
        </authorList>
    </citation>
    <scope>NUCLEOTIDE SEQUENCE [LARGE SCALE GENOMIC DNA]</scope>
    <source>
        <strain evidence="1 2">YM53</strain>
    </source>
</reference>
<dbReference type="EMBL" id="SJKD01000006">
    <property type="protein sequence ID" value="TCC46724.1"/>
    <property type="molecule type" value="Genomic_DNA"/>
</dbReference>
<comment type="caution">
    <text evidence="1">The sequence shown here is derived from an EMBL/GenBank/DDBJ whole genome shotgun (WGS) entry which is preliminary data.</text>
</comment>
<organism evidence="1 2">
    <name type="scientific">Kribbella capetownensis</name>
    <dbReference type="NCBI Taxonomy" id="1572659"/>
    <lineage>
        <taxon>Bacteria</taxon>
        <taxon>Bacillati</taxon>
        <taxon>Actinomycetota</taxon>
        <taxon>Actinomycetes</taxon>
        <taxon>Propionibacteriales</taxon>
        <taxon>Kribbellaceae</taxon>
        <taxon>Kribbella</taxon>
    </lineage>
</organism>
<accession>A0A4R0JLK5</accession>
<sequence length="124" mass="13672">MVGFRLYSVQFVMDYVQLRFDSIGSDELPVLNCDVMPGVQVGDSRLYDGDVGYSDALRSFIPGRVVATVEETGRGLQIDFAGGSIVLHPRSDELVSPEIAMLGGFEDRSFMVWRPGEDSFEDLG</sequence>
<proteinExistence type="predicted"/>
<evidence type="ECO:0000313" key="2">
    <source>
        <dbReference type="Proteomes" id="UP000293342"/>
    </source>
</evidence>
<gene>
    <name evidence="1" type="ORF">E0H75_27140</name>
</gene>
<evidence type="ECO:0000313" key="1">
    <source>
        <dbReference type="EMBL" id="TCC46724.1"/>
    </source>
</evidence>
<dbReference type="Proteomes" id="UP000293342">
    <property type="component" value="Unassembled WGS sequence"/>
</dbReference>
<dbReference type="AlphaFoldDB" id="A0A4R0JLK5"/>
<dbReference type="OrthoDB" id="3428371at2"/>